<dbReference type="EMBL" id="CABVGZ010000013">
    <property type="protein sequence ID" value="VVM68437.1"/>
    <property type="molecule type" value="Genomic_DNA"/>
</dbReference>
<dbReference type="SUPFAM" id="SSF53098">
    <property type="entry name" value="Ribonuclease H-like"/>
    <property type="match status" value="1"/>
</dbReference>
<reference evidence="1 2" key="1">
    <citation type="submission" date="2019-09" db="EMBL/GenBank/DDBJ databases">
        <authorList>
            <person name="Chandra G."/>
            <person name="Truman W A."/>
        </authorList>
    </citation>
    <scope>NUCLEOTIDE SEQUENCE [LARGE SCALE GENOMIC DNA]</scope>
    <source>
        <strain evidence="1">PS624</strain>
    </source>
</reference>
<name>A0A5E6RII3_PSEFL</name>
<protein>
    <submittedName>
        <fullName evidence="1">3'-5' exoribonuclease</fullName>
        <ecNumber evidence="1">3.1.13.-</ecNumber>
    </submittedName>
</protein>
<evidence type="ECO:0000313" key="1">
    <source>
        <dbReference type="EMBL" id="VVM68437.1"/>
    </source>
</evidence>
<gene>
    <name evidence="1" type="ORF">PS624_01676</name>
</gene>
<dbReference type="Proteomes" id="UP000326241">
    <property type="component" value="Unassembled WGS sequence"/>
</dbReference>
<proteinExistence type="predicted"/>
<dbReference type="InterPro" id="IPR036397">
    <property type="entry name" value="RNaseH_sf"/>
</dbReference>
<evidence type="ECO:0000313" key="2">
    <source>
        <dbReference type="Proteomes" id="UP000326241"/>
    </source>
</evidence>
<dbReference type="GO" id="GO:0016787">
    <property type="term" value="F:hydrolase activity"/>
    <property type="evidence" value="ECO:0007669"/>
    <property type="project" value="UniProtKB-KW"/>
</dbReference>
<dbReference type="Gene3D" id="3.30.420.10">
    <property type="entry name" value="Ribonuclease H-like superfamily/Ribonuclease H"/>
    <property type="match status" value="1"/>
</dbReference>
<accession>A0A5E6RII3</accession>
<dbReference type="AlphaFoldDB" id="A0A5E6RII3"/>
<sequence>MRLFLDSEFTNLSAAAKLISLALVAEDGREFYVELLDTWQEEDCSDFVKEIVLPQLWGGSYALSIVEARMSLLRFLTSFKKEVEIVTDAPQYDWELFCDLVYEGGRWPRIVRNFPTDATTLEATSLGAPLPHHALMDARIIAKMFTS</sequence>
<dbReference type="EC" id="3.1.13.-" evidence="1"/>
<dbReference type="GO" id="GO:0003676">
    <property type="term" value="F:nucleic acid binding"/>
    <property type="evidence" value="ECO:0007669"/>
    <property type="project" value="InterPro"/>
</dbReference>
<dbReference type="RefSeq" id="WP_024669036.1">
    <property type="nucleotide sequence ID" value="NZ_CABVGZ010000013.1"/>
</dbReference>
<organism evidence="1 2">
    <name type="scientific">Pseudomonas fluorescens</name>
    <dbReference type="NCBI Taxonomy" id="294"/>
    <lineage>
        <taxon>Bacteria</taxon>
        <taxon>Pseudomonadati</taxon>
        <taxon>Pseudomonadota</taxon>
        <taxon>Gammaproteobacteria</taxon>
        <taxon>Pseudomonadales</taxon>
        <taxon>Pseudomonadaceae</taxon>
        <taxon>Pseudomonas</taxon>
    </lineage>
</organism>
<keyword evidence="1" id="KW-0378">Hydrolase</keyword>
<dbReference type="InterPro" id="IPR012337">
    <property type="entry name" value="RNaseH-like_sf"/>
</dbReference>